<dbReference type="EMBL" id="CP001769">
    <property type="protein sequence ID" value="ADB36596.1"/>
    <property type="molecule type" value="Genomic_DNA"/>
</dbReference>
<organism evidence="1 2">
    <name type="scientific">Spirosoma linguale (strain ATCC 33905 / DSM 74 / LMG 10896 / Claus 1)</name>
    <dbReference type="NCBI Taxonomy" id="504472"/>
    <lineage>
        <taxon>Bacteria</taxon>
        <taxon>Pseudomonadati</taxon>
        <taxon>Bacteroidota</taxon>
        <taxon>Cytophagia</taxon>
        <taxon>Cytophagales</taxon>
        <taxon>Cytophagaceae</taxon>
        <taxon>Spirosoma</taxon>
    </lineage>
</organism>
<evidence type="ECO:0000313" key="1">
    <source>
        <dbReference type="EMBL" id="ADB36596.1"/>
    </source>
</evidence>
<proteinExistence type="predicted"/>
<dbReference type="Gene3D" id="3.10.450.620">
    <property type="entry name" value="JHP933, nucleotidyltransferase-like core domain"/>
    <property type="match status" value="1"/>
</dbReference>
<gene>
    <name evidence="1" type="ordered locus">Slin_0532</name>
</gene>
<dbReference type="Proteomes" id="UP000002028">
    <property type="component" value="Chromosome"/>
</dbReference>
<dbReference type="STRING" id="504472.Slin_0532"/>
<dbReference type="AlphaFoldDB" id="D2QFB9"/>
<evidence type="ECO:0008006" key="3">
    <source>
        <dbReference type="Google" id="ProtNLM"/>
    </source>
</evidence>
<reference evidence="1 2" key="1">
    <citation type="journal article" date="2010" name="Stand. Genomic Sci.">
        <title>Complete genome sequence of Spirosoma linguale type strain (1).</title>
        <authorList>
            <person name="Lail K."/>
            <person name="Sikorski J."/>
            <person name="Saunders E."/>
            <person name="Lapidus A."/>
            <person name="Glavina Del Rio T."/>
            <person name="Copeland A."/>
            <person name="Tice H."/>
            <person name="Cheng J.-F."/>
            <person name="Lucas S."/>
            <person name="Nolan M."/>
            <person name="Bruce D."/>
            <person name="Goodwin L."/>
            <person name="Pitluck S."/>
            <person name="Ivanova N."/>
            <person name="Mavromatis K."/>
            <person name="Ovchinnikova G."/>
            <person name="Pati A."/>
            <person name="Chen A."/>
            <person name="Palaniappan K."/>
            <person name="Land M."/>
            <person name="Hauser L."/>
            <person name="Chang Y.-J."/>
            <person name="Jeffries C.D."/>
            <person name="Chain P."/>
            <person name="Brettin T."/>
            <person name="Detter J.C."/>
            <person name="Schuetze A."/>
            <person name="Rohde M."/>
            <person name="Tindall B.J."/>
            <person name="Goeker M."/>
            <person name="Bristow J."/>
            <person name="Eisen J.A."/>
            <person name="Markowitz V."/>
            <person name="Hugenholtz P."/>
            <person name="Kyrpides N.C."/>
            <person name="Klenk H.-P."/>
            <person name="Chen F."/>
        </authorList>
    </citation>
    <scope>NUCLEOTIDE SEQUENCE [LARGE SCALE GENOMIC DNA]</scope>
    <source>
        <strain evidence="2">ATCC 33905 / DSM 74 / LMG 10896 / Claus 1</strain>
    </source>
</reference>
<keyword evidence="2" id="KW-1185">Reference proteome</keyword>
<dbReference type="eggNOG" id="COG2253">
    <property type="taxonomic scope" value="Bacteria"/>
</dbReference>
<sequence>MLYPATVEPPTLELLKRLMQQPFLAPFALAGGTNLALQFGHRLSVDLDLFTTQSFSAEDLFEELLVNFPTVIKIDEARNTLSLFLEGVKVDLLAHRYPLLSPFTEEFGIRFWSIQDVIAMKLGAISGRGAKKDFWDIAELLDHFSLSDMLHFFVTKYPNSDPGYVVRSLTYFEDAEPQADPISLNTAIKWPDVKKRVLQAVKELVYPF</sequence>
<name>D2QFB9_SPILD</name>
<dbReference type="InterPro" id="IPR014942">
    <property type="entry name" value="AbiEii"/>
</dbReference>
<dbReference type="HOGENOM" id="CLU_106275_1_0_10"/>
<protein>
    <recommendedName>
        <fullName evidence="3">Nucleotidyl transferase AbiEii toxin, Type IV TA system</fullName>
    </recommendedName>
</protein>
<dbReference type="Pfam" id="PF08843">
    <property type="entry name" value="AbiEii"/>
    <property type="match status" value="1"/>
</dbReference>
<evidence type="ECO:0000313" key="2">
    <source>
        <dbReference type="Proteomes" id="UP000002028"/>
    </source>
</evidence>
<accession>D2QFB9</accession>
<dbReference type="KEGG" id="sli:Slin_0532"/>